<evidence type="ECO:0000256" key="7">
    <source>
        <dbReference type="ARBA" id="ARBA00040302"/>
    </source>
</evidence>
<gene>
    <name evidence="12" type="primary">LOC114343442</name>
</gene>
<dbReference type="GeneID" id="114343442"/>
<feature type="transmembrane region" description="Helical" evidence="9">
    <location>
        <begin position="309"/>
        <end position="333"/>
    </location>
</feature>
<dbReference type="InterPro" id="IPR010291">
    <property type="entry name" value="Ion_channel_UNC-93"/>
</dbReference>
<comment type="subcellular location">
    <subcellularLocation>
        <location evidence="1">Membrane</location>
        <topology evidence="1">Multi-pass membrane protein</topology>
    </subcellularLocation>
</comment>
<organism evidence="12">
    <name type="scientific">Diabrotica virgifera virgifera</name>
    <name type="common">western corn rootworm</name>
    <dbReference type="NCBI Taxonomy" id="50390"/>
    <lineage>
        <taxon>Eukaryota</taxon>
        <taxon>Metazoa</taxon>
        <taxon>Ecdysozoa</taxon>
        <taxon>Arthropoda</taxon>
        <taxon>Hexapoda</taxon>
        <taxon>Insecta</taxon>
        <taxon>Pterygota</taxon>
        <taxon>Neoptera</taxon>
        <taxon>Endopterygota</taxon>
        <taxon>Coleoptera</taxon>
        <taxon>Polyphaga</taxon>
        <taxon>Cucujiformia</taxon>
        <taxon>Chrysomeloidea</taxon>
        <taxon>Chrysomelidae</taxon>
        <taxon>Galerucinae</taxon>
        <taxon>Diabroticina</taxon>
        <taxon>Diabroticites</taxon>
        <taxon>Diabrotica</taxon>
    </lineage>
</organism>
<dbReference type="InterPro" id="IPR036259">
    <property type="entry name" value="MFS_trans_sf"/>
</dbReference>
<accession>A0A6P7GXC5</accession>
<feature type="transmembrane region" description="Helical" evidence="9">
    <location>
        <begin position="74"/>
        <end position="92"/>
    </location>
</feature>
<dbReference type="SUPFAM" id="SSF103473">
    <property type="entry name" value="MFS general substrate transporter"/>
    <property type="match status" value="1"/>
</dbReference>
<feature type="transmembrane region" description="Helical" evidence="9">
    <location>
        <begin position="48"/>
        <end position="68"/>
    </location>
</feature>
<dbReference type="PANTHER" id="PTHR23294:SF0">
    <property type="entry name" value="UNC93-LIKE PROTEIN MFSD11"/>
    <property type="match status" value="1"/>
</dbReference>
<evidence type="ECO:0000256" key="6">
    <source>
        <dbReference type="ARBA" id="ARBA00023180"/>
    </source>
</evidence>
<dbReference type="InParanoid" id="A0A6P7GXC5"/>
<feature type="transmembrane region" description="Helical" evidence="9">
    <location>
        <begin position="112"/>
        <end position="133"/>
    </location>
</feature>
<dbReference type="InterPro" id="IPR051617">
    <property type="entry name" value="UNC-93-like_regulator"/>
</dbReference>
<keyword evidence="6" id="KW-0325">Glycoprotein</keyword>
<feature type="transmembrane region" description="Helical" evidence="9">
    <location>
        <begin position="236"/>
        <end position="257"/>
    </location>
</feature>
<name>A0A6P7GXC5_DIAVI</name>
<evidence type="ECO:0000256" key="9">
    <source>
        <dbReference type="SAM" id="Phobius"/>
    </source>
</evidence>
<dbReference type="Gene3D" id="1.20.1250.20">
    <property type="entry name" value="MFS general substrate transporter like domains"/>
    <property type="match status" value="1"/>
</dbReference>
<dbReference type="RefSeq" id="XP_028150073.1">
    <property type="nucleotide sequence ID" value="XM_028294272.1"/>
</dbReference>
<evidence type="ECO:0000256" key="2">
    <source>
        <dbReference type="ARBA" id="ARBA00009172"/>
    </source>
</evidence>
<sequence length="399" mass="43377">MSNIQKIIVDSIKKDKSSYKESGYYSQAINNAAYAVFAWAVPSVINACGLKLSMCLGVLINILFIFQFLLEEVWILYTFCGLAGMGCAILWIGEGDYLAQNSSDKTINRNTAIFSTIVNSSMIVGNIIVLCSFSGKEKINRNTRILLLTILAGACAVGLVIMLFLPKHKPKEKDSKDSGVIGPVDSILNALKLFCTRNMLLLSCLFLYGGLEYAFFNGIYSSAIGFTKVLDNRKQLVGMSGVFVGIGEIFAGGVISIFGKQVADLGRRVLVVVAFFIHSMSFILIFINLPNDSPFGDTDQAAIIESSSVLAMFCSFLLGLGDCIYVNVIVSLLGTVYSENTFSGFAIYQFFIGVGIVISFISATFIGLYYQLLILFVLCVVSAACLLIVDASCKQKVLK</sequence>
<keyword evidence="4 9" id="KW-1133">Transmembrane helix</keyword>
<feature type="transmembrane region" description="Helical" evidence="9">
    <location>
        <begin position="269"/>
        <end position="289"/>
    </location>
</feature>
<feature type="transmembrane region" description="Helical" evidence="9">
    <location>
        <begin position="345"/>
        <end position="363"/>
    </location>
</feature>
<dbReference type="GO" id="GO:0016020">
    <property type="term" value="C:membrane"/>
    <property type="evidence" value="ECO:0007669"/>
    <property type="project" value="UniProtKB-SubCell"/>
</dbReference>
<evidence type="ECO:0000256" key="5">
    <source>
        <dbReference type="ARBA" id="ARBA00023136"/>
    </source>
</evidence>
<dbReference type="OrthoDB" id="196103at2759"/>
<evidence type="ECO:0000313" key="10">
    <source>
        <dbReference type="EnsemblMetazoa" id="XP_028150073.1"/>
    </source>
</evidence>
<dbReference type="Pfam" id="PF05978">
    <property type="entry name" value="UNC-93"/>
    <property type="match status" value="1"/>
</dbReference>
<dbReference type="Proteomes" id="UP001652700">
    <property type="component" value="Unplaced"/>
</dbReference>
<evidence type="ECO:0000313" key="11">
    <source>
        <dbReference type="Proteomes" id="UP001652700"/>
    </source>
</evidence>
<keyword evidence="11" id="KW-1185">Reference proteome</keyword>
<protein>
    <recommendedName>
        <fullName evidence="7">UNC93-like protein MFSD11</fullName>
    </recommendedName>
    <alternativeName>
        <fullName evidence="8">Major facilitator superfamily domain-containing protein 11</fullName>
    </alternativeName>
</protein>
<reference evidence="12" key="1">
    <citation type="submission" date="2025-04" db="UniProtKB">
        <authorList>
            <consortium name="RefSeq"/>
        </authorList>
    </citation>
    <scope>IDENTIFICATION</scope>
    <source>
        <tissue evidence="12">Whole insect</tissue>
    </source>
</reference>
<dbReference type="PANTHER" id="PTHR23294">
    <property type="entry name" value="ET TRANSLATION PRODUCT-RELATED"/>
    <property type="match status" value="1"/>
</dbReference>
<evidence type="ECO:0000313" key="12">
    <source>
        <dbReference type="RefSeq" id="XP_028150073.1"/>
    </source>
</evidence>
<proteinExistence type="inferred from homology"/>
<evidence type="ECO:0000256" key="8">
    <source>
        <dbReference type="ARBA" id="ARBA00041910"/>
    </source>
</evidence>
<comment type="similarity">
    <text evidence="2">Belongs to the unc-93 family.</text>
</comment>
<keyword evidence="3 9" id="KW-0812">Transmembrane</keyword>
<keyword evidence="5 9" id="KW-0472">Membrane</keyword>
<evidence type="ECO:0000256" key="3">
    <source>
        <dbReference type="ARBA" id="ARBA00022692"/>
    </source>
</evidence>
<reference evidence="10" key="2">
    <citation type="submission" date="2025-05" db="UniProtKB">
        <authorList>
            <consortium name="EnsemblMetazoa"/>
        </authorList>
    </citation>
    <scope>IDENTIFICATION</scope>
</reference>
<dbReference type="AlphaFoldDB" id="A0A6P7GXC5"/>
<feature type="transmembrane region" description="Helical" evidence="9">
    <location>
        <begin position="199"/>
        <end position="216"/>
    </location>
</feature>
<dbReference type="KEGG" id="dvv:114343442"/>
<evidence type="ECO:0000256" key="1">
    <source>
        <dbReference type="ARBA" id="ARBA00004141"/>
    </source>
</evidence>
<dbReference type="EnsemblMetazoa" id="XM_028294272.2">
    <property type="protein sequence ID" value="XP_028150073.1"/>
    <property type="gene ID" value="LOC114343442"/>
</dbReference>
<feature type="transmembrane region" description="Helical" evidence="9">
    <location>
        <begin position="145"/>
        <end position="165"/>
    </location>
</feature>
<feature type="transmembrane region" description="Helical" evidence="9">
    <location>
        <begin position="369"/>
        <end position="389"/>
    </location>
</feature>
<evidence type="ECO:0000256" key="4">
    <source>
        <dbReference type="ARBA" id="ARBA00022989"/>
    </source>
</evidence>